<dbReference type="EMBL" id="MEUV01000017">
    <property type="protein sequence ID" value="OGC45997.1"/>
    <property type="molecule type" value="Genomic_DNA"/>
</dbReference>
<reference evidence="1 2" key="1">
    <citation type="journal article" date="2016" name="Nat. Commun.">
        <title>Thousands of microbial genomes shed light on interconnected biogeochemical processes in an aquifer system.</title>
        <authorList>
            <person name="Anantharaman K."/>
            <person name="Brown C.T."/>
            <person name="Hug L.A."/>
            <person name="Sharon I."/>
            <person name="Castelle C.J."/>
            <person name="Probst A.J."/>
            <person name="Thomas B.C."/>
            <person name="Singh A."/>
            <person name="Wilkins M.J."/>
            <person name="Karaoz U."/>
            <person name="Brodie E.L."/>
            <person name="Williams K.H."/>
            <person name="Hubbard S.S."/>
            <person name="Banfield J.F."/>
        </authorList>
    </citation>
    <scope>NUCLEOTIDE SEQUENCE [LARGE SCALE GENOMIC DNA]</scope>
</reference>
<accession>A0A1F4UM11</accession>
<sequence>MSDTQKLETMEATSETEKPKVVEMKMELLDTSKQIELQESILSPEVMRDTLRYWAGINVMGGTVNPMIVASKEEVLEMAKRDIHEVTKVLSDAGIDYSNDPMVTVESLFKEKNTKEQEIRSIERETVDKIGAKRVRMHFDEVLTHLSTIERIFDDYGNIKESEKSSELYTGFIQLVEYVNDLEKQGVKVELALGPGIKHSERTADKRHTYSVTEYELPSEEEDIKVWERYCKGIARSFPNVDLTVWVEPNFDEFVKSGRDPKKYAKAVLSAAKEIQEVDPIRKVGISMLFLDQNFAMKTLQEIKEQGSKPSDIIGYITFNPYRWGAPEAPTWTESTKKIVYRDKPEDTLSLEAFDTYEDEISAFYRRLAEYDINDIRVGESGYDSDNYSAHQNAVCNIRCWILDRYLWVRETPWRAIQKEGSNSNRGFVSENGAPTENFNAYKHLNELFTPDVVPIGEINDPKDKSIYYKIFKNKSTDEDIIVLWVSQTYDPSKKTHKRTIKLDVPADLSYSQISSIWNEETTKQTVTGKSLSKDGIEIGDDPVILIGNLKHKELD</sequence>
<evidence type="ECO:0000313" key="1">
    <source>
        <dbReference type="EMBL" id="OGC45997.1"/>
    </source>
</evidence>
<comment type="caution">
    <text evidence="1">The sequence shown here is derived from an EMBL/GenBank/DDBJ whole genome shotgun (WGS) entry which is preliminary data.</text>
</comment>
<gene>
    <name evidence="1" type="ORF">A2V49_02015</name>
</gene>
<evidence type="ECO:0000313" key="2">
    <source>
        <dbReference type="Proteomes" id="UP000178615"/>
    </source>
</evidence>
<protein>
    <submittedName>
        <fullName evidence="1">Uncharacterized protein</fullName>
    </submittedName>
</protein>
<dbReference type="SUPFAM" id="SSF51445">
    <property type="entry name" value="(Trans)glycosidases"/>
    <property type="match status" value="1"/>
</dbReference>
<name>A0A1F4UM11_UNCKA</name>
<proteinExistence type="predicted"/>
<organism evidence="1 2">
    <name type="scientific">candidate division WWE3 bacterium RBG_19FT_COMBO_34_6</name>
    <dbReference type="NCBI Taxonomy" id="1802612"/>
    <lineage>
        <taxon>Bacteria</taxon>
        <taxon>Katanobacteria</taxon>
    </lineage>
</organism>
<dbReference type="Proteomes" id="UP000178615">
    <property type="component" value="Unassembled WGS sequence"/>
</dbReference>
<dbReference type="InterPro" id="IPR017853">
    <property type="entry name" value="GH"/>
</dbReference>
<dbReference type="Gene3D" id="3.20.20.80">
    <property type="entry name" value="Glycosidases"/>
    <property type="match status" value="1"/>
</dbReference>
<dbReference type="AlphaFoldDB" id="A0A1F4UM11"/>